<accession>A0AAD9S1Q2</accession>
<sequence>MILGFLGGICEVLLHGKIKESNAEADAKVEGGGSRAIVDGADGEKAERGVPEGPEGVINDGRYSWQPERMSTGLSDDSTLAGSDHGAAQQGADETSRDQAQTSDQYVAWNGDSQPYPSPSRFVIDDVDSPEYGGVDANAHQEYAGHLNPPPAMPRDATYQHQSAEDQYWNEGFDESPNAGPSHHTDGNIASDGYQGEQMAAPGGYSGEGYSPAVMPDEVDYLAEYRQSQLYLQQDDDWYTAASASYAAPAGTAK</sequence>
<name>A0AAD9S1Q2_PHOAM</name>
<evidence type="ECO:0000313" key="2">
    <source>
        <dbReference type="EMBL" id="KAK2595710.1"/>
    </source>
</evidence>
<feature type="region of interest" description="Disordered" evidence="1">
    <location>
        <begin position="24"/>
        <end position="213"/>
    </location>
</feature>
<feature type="compositionally biased region" description="Polar residues" evidence="1">
    <location>
        <begin position="72"/>
        <end position="81"/>
    </location>
</feature>
<reference evidence="2" key="1">
    <citation type="submission" date="2023-06" db="EMBL/GenBank/DDBJ databases">
        <authorList>
            <person name="Noh H."/>
        </authorList>
    </citation>
    <scope>NUCLEOTIDE SEQUENCE</scope>
    <source>
        <strain evidence="2">DUCC20226</strain>
    </source>
</reference>
<dbReference type="Proteomes" id="UP001265746">
    <property type="component" value="Unassembled WGS sequence"/>
</dbReference>
<dbReference type="AlphaFoldDB" id="A0AAD9S1Q2"/>
<evidence type="ECO:0000256" key="1">
    <source>
        <dbReference type="SAM" id="MobiDB-lite"/>
    </source>
</evidence>
<feature type="compositionally biased region" description="Polar residues" evidence="1">
    <location>
        <begin position="98"/>
        <end position="115"/>
    </location>
</feature>
<keyword evidence="3" id="KW-1185">Reference proteome</keyword>
<dbReference type="EMBL" id="JAUJFL010000014">
    <property type="protein sequence ID" value="KAK2595710.1"/>
    <property type="molecule type" value="Genomic_DNA"/>
</dbReference>
<proteinExistence type="predicted"/>
<evidence type="ECO:0000313" key="3">
    <source>
        <dbReference type="Proteomes" id="UP001265746"/>
    </source>
</evidence>
<organism evidence="2 3">
    <name type="scientific">Phomopsis amygdali</name>
    <name type="common">Fusicoccum amygdali</name>
    <dbReference type="NCBI Taxonomy" id="1214568"/>
    <lineage>
        <taxon>Eukaryota</taxon>
        <taxon>Fungi</taxon>
        <taxon>Dikarya</taxon>
        <taxon>Ascomycota</taxon>
        <taxon>Pezizomycotina</taxon>
        <taxon>Sordariomycetes</taxon>
        <taxon>Sordariomycetidae</taxon>
        <taxon>Diaporthales</taxon>
        <taxon>Diaporthaceae</taxon>
        <taxon>Diaporthe</taxon>
    </lineage>
</organism>
<protein>
    <submittedName>
        <fullName evidence="2">Uncharacterized protein</fullName>
    </submittedName>
</protein>
<comment type="caution">
    <text evidence="2">The sequence shown here is derived from an EMBL/GenBank/DDBJ whole genome shotgun (WGS) entry which is preliminary data.</text>
</comment>
<gene>
    <name evidence="2" type="ORF">N8I77_013735</name>
</gene>